<keyword evidence="3" id="KW-1185">Reference proteome</keyword>
<protein>
    <submittedName>
        <fullName evidence="2">DUF1360 domain-containing protein</fullName>
    </submittedName>
</protein>
<feature type="transmembrane region" description="Helical" evidence="1">
    <location>
        <begin position="62"/>
        <end position="85"/>
    </location>
</feature>
<feature type="transmembrane region" description="Helical" evidence="1">
    <location>
        <begin position="6"/>
        <end position="24"/>
    </location>
</feature>
<keyword evidence="1" id="KW-0812">Transmembrane</keyword>
<dbReference type="AlphaFoldDB" id="A0A9X2DSB2"/>
<evidence type="ECO:0000313" key="3">
    <source>
        <dbReference type="Proteomes" id="UP001139179"/>
    </source>
</evidence>
<organism evidence="2 3">
    <name type="scientific">Halalkalibacter oceani</name>
    <dbReference type="NCBI Taxonomy" id="1653776"/>
    <lineage>
        <taxon>Bacteria</taxon>
        <taxon>Bacillati</taxon>
        <taxon>Bacillota</taxon>
        <taxon>Bacilli</taxon>
        <taxon>Bacillales</taxon>
        <taxon>Bacillaceae</taxon>
        <taxon>Halalkalibacter</taxon>
    </lineage>
</organism>
<dbReference type="Proteomes" id="UP001139179">
    <property type="component" value="Unassembled WGS sequence"/>
</dbReference>
<dbReference type="EMBL" id="JAMBOL010000017">
    <property type="protein sequence ID" value="MCM3715578.1"/>
    <property type="molecule type" value="Genomic_DNA"/>
</dbReference>
<reference evidence="2" key="1">
    <citation type="submission" date="2022-05" db="EMBL/GenBank/DDBJ databases">
        <title>Comparative Genomics of Spacecraft Associated Microbes.</title>
        <authorList>
            <person name="Tran M.T."/>
            <person name="Wright A."/>
            <person name="Seuylemezian A."/>
            <person name="Eisen J."/>
            <person name="Coil D."/>
        </authorList>
    </citation>
    <scope>NUCLEOTIDE SEQUENCE</scope>
    <source>
        <strain evidence="2">214.1.1</strain>
    </source>
</reference>
<gene>
    <name evidence="2" type="ORF">M3202_16045</name>
</gene>
<accession>A0A9X2DSB2</accession>
<evidence type="ECO:0000313" key="2">
    <source>
        <dbReference type="EMBL" id="MCM3715578.1"/>
    </source>
</evidence>
<name>A0A9X2DSB2_9BACI</name>
<keyword evidence="1" id="KW-1133">Transmembrane helix</keyword>
<dbReference type="Pfam" id="PF07098">
    <property type="entry name" value="DUF1360"/>
    <property type="match status" value="1"/>
</dbReference>
<feature type="transmembrane region" description="Helical" evidence="1">
    <location>
        <begin position="91"/>
        <end position="112"/>
    </location>
</feature>
<keyword evidence="1" id="KW-0472">Membrane</keyword>
<proteinExistence type="predicted"/>
<comment type="caution">
    <text evidence="2">The sequence shown here is derived from an EMBL/GenBank/DDBJ whole genome shotgun (WGS) entry which is preliminary data.</text>
</comment>
<dbReference type="InterPro" id="IPR010773">
    <property type="entry name" value="Mycophage_PG1_Gp7"/>
</dbReference>
<dbReference type="RefSeq" id="WP_251224313.1">
    <property type="nucleotide sequence ID" value="NZ_JAMBOL010000017.1"/>
</dbReference>
<evidence type="ECO:0000256" key="1">
    <source>
        <dbReference type="SAM" id="Phobius"/>
    </source>
</evidence>
<sequence length="117" mass="13246">MSLTPFEFLILALAVFRLTHLLVFDTICEFIRKPFQTLVEEKQENGETVTFIEPKGRGIQRFIGMLLSCYWCMGVWCALFLYAGVTLYPVVFHPVLVILALAALAAMLEAWVKSVGE</sequence>